<dbReference type="Pfam" id="PF00078">
    <property type="entry name" value="RVT_1"/>
    <property type="match status" value="1"/>
</dbReference>
<dbReference type="GO" id="GO:0016779">
    <property type="term" value="F:nucleotidyltransferase activity"/>
    <property type="evidence" value="ECO:0007669"/>
    <property type="project" value="UniProtKB-KW"/>
</dbReference>
<keyword evidence="4" id="KW-0255">Endonuclease</keyword>
<dbReference type="SUPFAM" id="SSF53098">
    <property type="entry name" value="Ribonuclease H-like"/>
    <property type="match status" value="1"/>
</dbReference>
<dbReference type="GO" id="GO:0004519">
    <property type="term" value="F:endonuclease activity"/>
    <property type="evidence" value="ECO:0007669"/>
    <property type="project" value="UniProtKB-KW"/>
</dbReference>
<dbReference type="Gene3D" id="3.30.70.270">
    <property type="match status" value="2"/>
</dbReference>
<dbReference type="InterPro" id="IPR043128">
    <property type="entry name" value="Rev_trsase/Diguanyl_cyclase"/>
</dbReference>
<evidence type="ECO:0000256" key="7">
    <source>
        <dbReference type="SAM" id="MobiDB-lite"/>
    </source>
</evidence>
<dbReference type="Gene3D" id="3.30.420.10">
    <property type="entry name" value="Ribonuclease H-like superfamily/Ribonuclease H"/>
    <property type="match status" value="1"/>
</dbReference>
<gene>
    <name evidence="10" type="ORF">NLI96_g12896</name>
</gene>
<dbReference type="GO" id="GO:0005634">
    <property type="term" value="C:nucleus"/>
    <property type="evidence" value="ECO:0007669"/>
    <property type="project" value="UniProtKB-ARBA"/>
</dbReference>
<dbReference type="GO" id="GO:0003723">
    <property type="term" value="F:RNA binding"/>
    <property type="evidence" value="ECO:0007669"/>
    <property type="project" value="UniProtKB-KW"/>
</dbReference>
<dbReference type="SMART" id="SM00298">
    <property type="entry name" value="CHROMO"/>
    <property type="match status" value="1"/>
</dbReference>
<dbReference type="InterPro" id="IPR000953">
    <property type="entry name" value="Chromo/chromo_shadow_dom"/>
</dbReference>
<dbReference type="Pfam" id="PF03732">
    <property type="entry name" value="Retrotrans_gag"/>
    <property type="match status" value="1"/>
</dbReference>
<evidence type="ECO:0000256" key="2">
    <source>
        <dbReference type="ARBA" id="ARBA00022695"/>
    </source>
</evidence>
<dbReference type="PANTHER" id="PTHR37984">
    <property type="entry name" value="PROTEIN CBG26694"/>
    <property type="match status" value="1"/>
</dbReference>
<dbReference type="InterPro" id="IPR050951">
    <property type="entry name" value="Retrovirus_Pol_polyprotein"/>
</dbReference>
<dbReference type="Proteomes" id="UP001212997">
    <property type="component" value="Unassembled WGS sequence"/>
</dbReference>
<name>A0AAD5UTP9_9APHY</name>
<keyword evidence="1" id="KW-0808">Transferase</keyword>
<dbReference type="InterPro" id="IPR012337">
    <property type="entry name" value="RNaseH-like_sf"/>
</dbReference>
<feature type="compositionally biased region" description="Low complexity" evidence="7">
    <location>
        <begin position="554"/>
        <end position="565"/>
    </location>
</feature>
<dbReference type="InterPro" id="IPR005162">
    <property type="entry name" value="Retrotrans_gag_dom"/>
</dbReference>
<dbReference type="Gene3D" id="2.40.50.40">
    <property type="match status" value="1"/>
</dbReference>
<feature type="domain" description="Integrase catalytic" evidence="9">
    <location>
        <begin position="1129"/>
        <end position="1288"/>
    </location>
</feature>
<dbReference type="CDD" id="cd00024">
    <property type="entry name" value="CD_CSD"/>
    <property type="match status" value="1"/>
</dbReference>
<evidence type="ECO:0000256" key="3">
    <source>
        <dbReference type="ARBA" id="ARBA00022722"/>
    </source>
</evidence>
<feature type="region of interest" description="Disordered" evidence="7">
    <location>
        <begin position="462"/>
        <end position="484"/>
    </location>
</feature>
<dbReference type="CDD" id="cd00303">
    <property type="entry name" value="retropepsin_like"/>
    <property type="match status" value="1"/>
</dbReference>
<feature type="domain" description="Reverse transcriptase" evidence="8">
    <location>
        <begin position="645"/>
        <end position="824"/>
    </location>
</feature>
<sequence length="1483" mass="167330">MPQGVPWFNPPTPFDGNVANVEAFMNSIDTATHLQRAQLPTEYDKALMLSTYLKSGSPTSWFNGIRKSAPHLFHDFEALKKNFRDHFGDSDIVGTVNRKLNALEQTGSCAVYASKSRELHTHLELTDQTKIEKFYNGLKDAVKDVFVHEKTIPTIFDDYVELAITLDNRIHSRHLERKVDKKANTSRPSTTPRPQYTPPPPAPVASSSSENVPMQIDAIKRGPISKEEKEHRRREGLCFYCSEEVPGLPDNNGIRVSASEKPTFIHSTNGRYIPARLPSPYFIFASGSYLNSPNHFFINVSLRFPNKKPIKTFALIDSGASASCISESFAHRHSLPRRLKDVPIPIMAVDDRSIASGLVTQDIFTDLAVDTHHEVLPLNVVSVSYPVILGLDWLRRHNPLIDWEDINLSLSCCNLTCSSPITVFAKGFSPKLSTPSTSLHSLSTTSLGLGFGLNGGTLKSSCSHFSSSRSPPEHSANASPKPTIPDHVPIDPPSFFSSLPGWTGFGRSTRAPSSLESSAPPRVSVMNPKRFVKYAKATPVAVLRFVPPPISVASASTPSTAVDTDLGPDDDSPLSTSEDWVKYVPEKYFPWASVFSPIEVDNLPPHRPYDMSVDLEDGTTPPFGSIYRLTQAEHTALSEYIDSNLKKGFIRRSTSPAASPILFVRKKTGDLCLCVDYCGLNAITKKNRYPLPLIDDLLDRVQGCKVFTVLDLKNAFNLIRIREGDEWKTAFRTPLGLFEYLVMPFGLTNTPSTFQALIQDTLRDYLDIFCIVYLDNILIFSRSQAEHDIHVQQVLERLKGANLFANAQKCEFDKPEVTYLGYRIGADGICMDPKKLETISDWPEPRSVRDIQSFLGFTNFYRRYIDHYARIVLPLNRLTQNFTSYPLLRHFDPSLSCTLSTDASDFAISGVLQQPDPDGHLHPVAFYSQKMTPAEINYDVHNKELLGVVESFRDMRAWLHGSSSPVHGPGIKNVADSPSRRPDFTPQKGDDVLEGQRQTILTPTHTELLHQSTNPHPTQPPTLSALTTLSIDNSVLLERFKTAFREDTEWREAMAHGNSDFIAQDGMVFHKGLLFVPSSLRADILHSRHDAIIAGIQTYVRHYVQACDTCARIKTPRHKPYGLLQPLELPNRPWKSITMDFIVKLPVSHGYDSIWVVCDRLTRAAHFVPCKESMTASELAWLFLDRLFRYHGLPESIISDRGPTFVSKFWSELTSLLQVDHRSSTAYHPQMDGLTERTNQTLKTFLRAYCSYQQDDWVDYLPVAEFAFNNAKNSSTKQTPFFANFAYHPSFEPRITECSTVPAAHDLAQRLDHIHAELRAELKHAQDLQSKYYNQRKQPSPEYQPDQLVWLLRRNIKTTRPSDKLNHRRLGPFPVERRLSPLVYKLRLPSYLSRLYPVFHVSLLEPYSDPSEFHPHASPTPFDILPDSPTPIIHSILDCRKLGHRFEYFVHFKDLPESEDSWVPLSDISTSQNELIEQPPCTA</sequence>
<dbReference type="InterPro" id="IPR016197">
    <property type="entry name" value="Chromo-like_dom_sf"/>
</dbReference>
<feature type="region of interest" description="Disordered" evidence="7">
    <location>
        <begin position="176"/>
        <end position="211"/>
    </location>
</feature>
<dbReference type="Gene3D" id="2.40.70.10">
    <property type="entry name" value="Acid Proteases"/>
    <property type="match status" value="1"/>
</dbReference>
<organism evidence="10 11">
    <name type="scientific">Meripilus lineatus</name>
    <dbReference type="NCBI Taxonomy" id="2056292"/>
    <lineage>
        <taxon>Eukaryota</taxon>
        <taxon>Fungi</taxon>
        <taxon>Dikarya</taxon>
        <taxon>Basidiomycota</taxon>
        <taxon>Agaricomycotina</taxon>
        <taxon>Agaricomycetes</taxon>
        <taxon>Polyporales</taxon>
        <taxon>Meripilaceae</taxon>
        <taxon>Meripilus</taxon>
    </lineage>
</organism>
<dbReference type="InterPro" id="IPR001584">
    <property type="entry name" value="Integrase_cat-core"/>
</dbReference>
<protein>
    <recommendedName>
        <fullName evidence="12">Reverse transcriptase</fullName>
    </recommendedName>
</protein>
<dbReference type="GO" id="GO:0006338">
    <property type="term" value="P:chromatin remodeling"/>
    <property type="evidence" value="ECO:0007669"/>
    <property type="project" value="UniProtKB-ARBA"/>
</dbReference>
<comment type="caution">
    <text evidence="10">The sequence shown here is derived from an EMBL/GenBank/DDBJ whole genome shotgun (WGS) entry which is preliminary data.</text>
</comment>
<evidence type="ECO:0000256" key="6">
    <source>
        <dbReference type="ARBA" id="ARBA00023268"/>
    </source>
</evidence>
<dbReference type="InterPro" id="IPR023780">
    <property type="entry name" value="Chromo_domain"/>
</dbReference>
<dbReference type="SUPFAM" id="SSF54160">
    <property type="entry name" value="Chromo domain-like"/>
    <property type="match status" value="1"/>
</dbReference>
<dbReference type="Pfam" id="PF17919">
    <property type="entry name" value="RT_RNaseH_2"/>
    <property type="match status" value="1"/>
</dbReference>
<dbReference type="InterPro" id="IPR056924">
    <property type="entry name" value="SH3_Tf2-1"/>
</dbReference>
<evidence type="ECO:0000256" key="1">
    <source>
        <dbReference type="ARBA" id="ARBA00022679"/>
    </source>
</evidence>
<evidence type="ECO:0000313" key="11">
    <source>
        <dbReference type="Proteomes" id="UP001212997"/>
    </source>
</evidence>
<dbReference type="InterPro" id="IPR000477">
    <property type="entry name" value="RT_dom"/>
</dbReference>
<dbReference type="Pfam" id="PF24626">
    <property type="entry name" value="SH3_Tf2-1"/>
    <property type="match status" value="1"/>
</dbReference>
<reference evidence="10" key="1">
    <citation type="submission" date="2022-07" db="EMBL/GenBank/DDBJ databases">
        <title>Genome Sequence of Physisporinus lineatus.</title>
        <authorList>
            <person name="Buettner E."/>
        </authorList>
    </citation>
    <scope>NUCLEOTIDE SEQUENCE</scope>
    <source>
        <strain evidence="10">VT162</strain>
    </source>
</reference>
<feature type="compositionally biased region" description="Low complexity" evidence="7">
    <location>
        <begin position="462"/>
        <end position="475"/>
    </location>
</feature>
<feature type="region of interest" description="Disordered" evidence="7">
    <location>
        <begin position="554"/>
        <end position="575"/>
    </location>
</feature>
<dbReference type="InterPro" id="IPR036397">
    <property type="entry name" value="RNaseH_sf"/>
</dbReference>
<evidence type="ECO:0000256" key="4">
    <source>
        <dbReference type="ARBA" id="ARBA00022759"/>
    </source>
</evidence>
<evidence type="ECO:0000259" key="9">
    <source>
        <dbReference type="PROSITE" id="PS50994"/>
    </source>
</evidence>
<dbReference type="GO" id="GO:0015074">
    <property type="term" value="P:DNA integration"/>
    <property type="evidence" value="ECO:0007669"/>
    <property type="project" value="InterPro"/>
</dbReference>
<dbReference type="PANTHER" id="PTHR37984:SF5">
    <property type="entry name" value="PROTEIN NYNRIN-LIKE"/>
    <property type="match status" value="1"/>
</dbReference>
<keyword evidence="5" id="KW-0694">RNA-binding</keyword>
<dbReference type="Pfam" id="PF00385">
    <property type="entry name" value="Chromo"/>
    <property type="match status" value="1"/>
</dbReference>
<evidence type="ECO:0000313" key="10">
    <source>
        <dbReference type="EMBL" id="KAJ3473646.1"/>
    </source>
</evidence>
<feature type="region of interest" description="Disordered" evidence="7">
    <location>
        <begin position="969"/>
        <end position="990"/>
    </location>
</feature>
<dbReference type="PROSITE" id="PS50994">
    <property type="entry name" value="INTEGRASE"/>
    <property type="match status" value="1"/>
</dbReference>
<feature type="compositionally biased region" description="Basic and acidic residues" evidence="7">
    <location>
        <begin position="978"/>
        <end position="990"/>
    </location>
</feature>
<keyword evidence="11" id="KW-1185">Reference proteome</keyword>
<dbReference type="InterPro" id="IPR021109">
    <property type="entry name" value="Peptidase_aspartic_dom_sf"/>
</dbReference>
<dbReference type="InterPro" id="IPR041577">
    <property type="entry name" value="RT_RNaseH_2"/>
</dbReference>
<evidence type="ECO:0000259" key="8">
    <source>
        <dbReference type="PROSITE" id="PS50878"/>
    </source>
</evidence>
<keyword evidence="3" id="KW-0540">Nuclease</keyword>
<evidence type="ECO:0008006" key="12">
    <source>
        <dbReference type="Google" id="ProtNLM"/>
    </source>
</evidence>
<dbReference type="CDD" id="cd01647">
    <property type="entry name" value="RT_LTR"/>
    <property type="match status" value="1"/>
</dbReference>
<feature type="compositionally biased region" description="Low complexity" evidence="7">
    <location>
        <begin position="185"/>
        <end position="194"/>
    </location>
</feature>
<dbReference type="InterPro" id="IPR043502">
    <property type="entry name" value="DNA/RNA_pol_sf"/>
</dbReference>
<dbReference type="FunFam" id="3.30.420.10:FF:000032">
    <property type="entry name" value="Retrovirus-related Pol polyprotein from transposon 297-like Protein"/>
    <property type="match status" value="1"/>
</dbReference>
<keyword evidence="2" id="KW-0548">Nucleotidyltransferase</keyword>
<dbReference type="Gene3D" id="3.10.10.10">
    <property type="entry name" value="HIV Type 1 Reverse Transcriptase, subunit A, domain 1"/>
    <property type="match status" value="1"/>
</dbReference>
<proteinExistence type="predicted"/>
<dbReference type="EMBL" id="JANAWD010001311">
    <property type="protein sequence ID" value="KAJ3473646.1"/>
    <property type="molecule type" value="Genomic_DNA"/>
</dbReference>
<keyword evidence="6" id="KW-0511">Multifunctional enzyme</keyword>
<dbReference type="PROSITE" id="PS50878">
    <property type="entry name" value="RT_POL"/>
    <property type="match status" value="1"/>
</dbReference>
<dbReference type="SUPFAM" id="SSF50630">
    <property type="entry name" value="Acid proteases"/>
    <property type="match status" value="1"/>
</dbReference>
<accession>A0AAD5UTP9</accession>
<evidence type="ECO:0000256" key="5">
    <source>
        <dbReference type="ARBA" id="ARBA00022884"/>
    </source>
</evidence>
<keyword evidence="4" id="KW-0378">Hydrolase</keyword>
<dbReference type="Pfam" id="PF08284">
    <property type="entry name" value="RVP_2"/>
    <property type="match status" value="1"/>
</dbReference>
<dbReference type="SUPFAM" id="SSF56672">
    <property type="entry name" value="DNA/RNA polymerases"/>
    <property type="match status" value="1"/>
</dbReference>